<comment type="caution">
    <text evidence="1">The sequence shown here is derived from an EMBL/GenBank/DDBJ whole genome shotgun (WGS) entry which is preliminary data.</text>
</comment>
<dbReference type="OrthoDB" id="1202469at2"/>
<gene>
    <name evidence="1" type="ORF">JCM19300_4350</name>
</gene>
<evidence type="ECO:0000313" key="2">
    <source>
        <dbReference type="Proteomes" id="UP000029644"/>
    </source>
</evidence>
<evidence type="ECO:0000313" key="1">
    <source>
        <dbReference type="EMBL" id="GAL61404.1"/>
    </source>
</evidence>
<sequence>MAFIEVTLGSHMISHGYDTDNKEVLEHVVVDGFSKKVVAVSRIKSLSEKYILTDYLDGRWIYWEYAETFDEVKNKLVNPR</sequence>
<accession>A0A090VDE1</accession>
<organism evidence="1 2">
    <name type="scientific">Algibacter lectus</name>
    <dbReference type="NCBI Taxonomy" id="221126"/>
    <lineage>
        <taxon>Bacteria</taxon>
        <taxon>Pseudomonadati</taxon>
        <taxon>Bacteroidota</taxon>
        <taxon>Flavobacteriia</taxon>
        <taxon>Flavobacteriales</taxon>
        <taxon>Flavobacteriaceae</taxon>
        <taxon>Algibacter</taxon>
    </lineage>
</organism>
<dbReference type="RefSeq" id="WP_042503143.1">
    <property type="nucleotide sequence ID" value="NZ_BBNQ01000002.1"/>
</dbReference>
<dbReference type="Proteomes" id="UP000029644">
    <property type="component" value="Unassembled WGS sequence"/>
</dbReference>
<dbReference type="AlphaFoldDB" id="A0A090VDE1"/>
<dbReference type="EMBL" id="BBNQ01000002">
    <property type="protein sequence ID" value="GAL61404.1"/>
    <property type="molecule type" value="Genomic_DNA"/>
</dbReference>
<proteinExistence type="predicted"/>
<protein>
    <submittedName>
        <fullName evidence="1">Uncharacterized protein</fullName>
    </submittedName>
</protein>
<name>A0A090VDE1_9FLAO</name>
<reference evidence="1 2" key="1">
    <citation type="journal article" date="2014" name="Genome Announc.">
        <title>Draft Genome Sequences of Marine Flavobacterium Algibacter lectus Strains SS8 and NR4.</title>
        <authorList>
            <person name="Takatani N."/>
            <person name="Nakanishi M."/>
            <person name="Meirelles P."/>
            <person name="Mino S."/>
            <person name="Suda W."/>
            <person name="Oshima K."/>
            <person name="Hattori M."/>
            <person name="Ohkuma M."/>
            <person name="Hosokawa M."/>
            <person name="Miyashita K."/>
            <person name="Thompson F.L."/>
            <person name="Niwa A."/>
            <person name="Sawabe T."/>
            <person name="Sawabe T."/>
        </authorList>
    </citation>
    <scope>NUCLEOTIDE SEQUENCE [LARGE SCALE GENOMIC DNA]</scope>
    <source>
        <strain evidence="1 2">JCM 19300</strain>
    </source>
</reference>